<dbReference type="Proteomes" id="UP001500620">
    <property type="component" value="Unassembled WGS sequence"/>
</dbReference>
<keyword evidence="1" id="KW-0560">Oxidoreductase</keyword>
<organism evidence="4 5">
    <name type="scientific">Dactylosporangium darangshiense</name>
    <dbReference type="NCBI Taxonomy" id="579108"/>
    <lineage>
        <taxon>Bacteria</taxon>
        <taxon>Bacillati</taxon>
        <taxon>Actinomycetota</taxon>
        <taxon>Actinomycetes</taxon>
        <taxon>Micromonosporales</taxon>
        <taxon>Micromonosporaceae</taxon>
        <taxon>Dactylosporangium</taxon>
    </lineage>
</organism>
<dbReference type="InterPro" id="IPR050493">
    <property type="entry name" value="FAD-dep_Monooxygenase_BioMet"/>
</dbReference>
<dbReference type="Gene3D" id="3.50.50.60">
    <property type="entry name" value="FAD/NAD(P)-binding domain"/>
    <property type="match status" value="1"/>
</dbReference>
<name>A0ABP8DMZ2_9ACTN</name>
<proteinExistence type="predicted"/>
<dbReference type="InterPro" id="IPR036188">
    <property type="entry name" value="FAD/NAD-bd_sf"/>
</dbReference>
<gene>
    <name evidence="4" type="ORF">GCM10022255_086690</name>
</gene>
<evidence type="ECO:0008006" key="6">
    <source>
        <dbReference type="Google" id="ProtNLM"/>
    </source>
</evidence>
<dbReference type="EMBL" id="BAABAT010000038">
    <property type="protein sequence ID" value="GAA4259946.1"/>
    <property type="molecule type" value="Genomic_DNA"/>
</dbReference>
<accession>A0ABP8DMZ2</accession>
<dbReference type="PANTHER" id="PTHR13789:SF309">
    <property type="entry name" value="PUTATIVE (AFU_ORTHOLOGUE AFUA_6G14510)-RELATED"/>
    <property type="match status" value="1"/>
</dbReference>
<comment type="caution">
    <text evidence="4">The sequence shown here is derived from an EMBL/GenBank/DDBJ whole genome shotgun (WGS) entry which is preliminary data.</text>
</comment>
<sequence>MPGHRCATPHTPGTAAKAVPGFPNSLFWRNPDMRNPHHQQHTNTQPGRTHRTNRHSTAGAPGGPRIAVVGGSLTGPVVALLLTQAGFAYVTLYEAMPASTTLGGGLISLEHSSLGILDHLGIGQDEYVHIPSETIWQTPVHRRMLGEPTRRAYPGRFTTWTQLNQALTGRLPDGMAQTGARVTGLTAHGQCALLHFADGRTEPADLVVFADGRASTGRSLLDPDRQLHYAGYVGHRGAVACNPTGMVDFWRLEPGPGVQFNIAPIPGGVDWTFYLNATPAEYAEWFGVAPHRRLFAQHRHVSDIARAHVDGNAVWHLPEPYASAVHCTTTRTAFPVMDIDPPTRMVWPIGDGFAVLLGDALAPVRAHTARGANNGLEQADGLVTALCQHHRHGADLGTALTGWQRRHLPAAVSAARLGPVIGARLGLGTTAAALPAARGAVEREPALAGAR</sequence>
<reference evidence="5" key="1">
    <citation type="journal article" date="2019" name="Int. J. Syst. Evol. Microbiol.">
        <title>The Global Catalogue of Microorganisms (GCM) 10K type strain sequencing project: providing services to taxonomists for standard genome sequencing and annotation.</title>
        <authorList>
            <consortium name="The Broad Institute Genomics Platform"/>
            <consortium name="The Broad Institute Genome Sequencing Center for Infectious Disease"/>
            <person name="Wu L."/>
            <person name="Ma J."/>
        </authorList>
    </citation>
    <scope>NUCLEOTIDE SEQUENCE [LARGE SCALE GENOMIC DNA]</scope>
    <source>
        <strain evidence="5">JCM 17441</strain>
    </source>
</reference>
<dbReference type="PRINTS" id="PR00420">
    <property type="entry name" value="RNGMNOXGNASE"/>
</dbReference>
<keyword evidence="5" id="KW-1185">Reference proteome</keyword>
<evidence type="ECO:0000313" key="5">
    <source>
        <dbReference type="Proteomes" id="UP001500620"/>
    </source>
</evidence>
<evidence type="ECO:0000256" key="3">
    <source>
        <dbReference type="SAM" id="MobiDB-lite"/>
    </source>
</evidence>
<evidence type="ECO:0000256" key="2">
    <source>
        <dbReference type="ARBA" id="ARBA00023033"/>
    </source>
</evidence>
<protein>
    <recommendedName>
        <fullName evidence="6">Monooxygenase</fullName>
    </recommendedName>
</protein>
<keyword evidence="2" id="KW-0503">Monooxygenase</keyword>
<dbReference type="SUPFAM" id="SSF51905">
    <property type="entry name" value="FAD/NAD(P)-binding domain"/>
    <property type="match status" value="1"/>
</dbReference>
<evidence type="ECO:0000256" key="1">
    <source>
        <dbReference type="ARBA" id="ARBA00023002"/>
    </source>
</evidence>
<evidence type="ECO:0000313" key="4">
    <source>
        <dbReference type="EMBL" id="GAA4259946.1"/>
    </source>
</evidence>
<feature type="region of interest" description="Disordered" evidence="3">
    <location>
        <begin position="1"/>
        <end position="63"/>
    </location>
</feature>
<dbReference type="PANTHER" id="PTHR13789">
    <property type="entry name" value="MONOOXYGENASE"/>
    <property type="match status" value="1"/>
</dbReference>